<evidence type="ECO:0000313" key="7">
    <source>
        <dbReference type="Proteomes" id="UP000251891"/>
    </source>
</evidence>
<reference evidence="6 7" key="1">
    <citation type="submission" date="2018-06" db="EMBL/GenBank/DDBJ databases">
        <title>Actinomadura craniellae sp. nov. isolated from marine sponge Craniella sp.</title>
        <authorList>
            <person name="Li L."/>
            <person name="Xu Q.H."/>
            <person name="Lin H.W."/>
            <person name="Lu Y.H."/>
        </authorList>
    </citation>
    <scope>NUCLEOTIDE SEQUENCE [LARGE SCALE GENOMIC DNA]</scope>
    <source>
        <strain evidence="6 7">LHW63021</strain>
    </source>
</reference>
<dbReference type="RefSeq" id="WP_111870307.1">
    <property type="nucleotide sequence ID" value="NZ_QLYX01000012.1"/>
</dbReference>
<dbReference type="GO" id="GO:0017000">
    <property type="term" value="P:antibiotic biosynthetic process"/>
    <property type="evidence" value="ECO:0007669"/>
    <property type="project" value="UniProtKB-ARBA"/>
</dbReference>
<dbReference type="InterPro" id="IPR050426">
    <property type="entry name" value="Glycosyltransferase_28"/>
</dbReference>
<feature type="domain" description="Erythromycin biosynthesis protein CIII-like N-terminal" evidence="5">
    <location>
        <begin position="115"/>
        <end position="242"/>
    </location>
</feature>
<gene>
    <name evidence="6" type="ORF">DPM19_24220</name>
</gene>
<comment type="similarity">
    <text evidence="1">Belongs to the glycosyltransferase 28 family.</text>
</comment>
<keyword evidence="2" id="KW-0328">Glycosyltransferase</keyword>
<dbReference type="Proteomes" id="UP000251891">
    <property type="component" value="Unassembled WGS sequence"/>
</dbReference>
<dbReference type="SUPFAM" id="SSF53756">
    <property type="entry name" value="UDP-Glycosyltransferase/glycogen phosphorylase"/>
    <property type="match status" value="1"/>
</dbReference>
<dbReference type="InterPro" id="IPR048284">
    <property type="entry name" value="EryCIII-like_N"/>
</dbReference>
<comment type="caution">
    <text evidence="6">The sequence shown here is derived from an EMBL/GenBank/DDBJ whole genome shotgun (WGS) entry which is preliminary data.</text>
</comment>
<dbReference type="CDD" id="cd03784">
    <property type="entry name" value="GT1_Gtf-like"/>
    <property type="match status" value="1"/>
</dbReference>
<protein>
    <submittedName>
        <fullName evidence="6">Uncharacterized protein</fullName>
    </submittedName>
</protein>
<dbReference type="AlphaFoldDB" id="A0A365H0T9"/>
<name>A0A365H0T9_9ACTN</name>
<feature type="domain" description="Erythromycin biosynthesis protein CIII-like C-terminal" evidence="4">
    <location>
        <begin position="261"/>
        <end position="403"/>
    </location>
</feature>
<keyword evidence="7" id="KW-1185">Reference proteome</keyword>
<dbReference type="GO" id="GO:0016758">
    <property type="term" value="F:hexosyltransferase activity"/>
    <property type="evidence" value="ECO:0007669"/>
    <property type="project" value="UniProtKB-ARBA"/>
</dbReference>
<dbReference type="Pfam" id="PF21036">
    <property type="entry name" value="EryCIII-like_N"/>
    <property type="match status" value="1"/>
</dbReference>
<dbReference type="EMBL" id="QLYX01000012">
    <property type="protein sequence ID" value="RAY12700.1"/>
    <property type="molecule type" value="Genomic_DNA"/>
</dbReference>
<dbReference type="PANTHER" id="PTHR48050">
    <property type="entry name" value="STEROL 3-BETA-GLUCOSYLTRANSFERASE"/>
    <property type="match status" value="1"/>
</dbReference>
<dbReference type="Pfam" id="PF06722">
    <property type="entry name" value="EryCIII-like_C"/>
    <property type="match status" value="1"/>
</dbReference>
<dbReference type="InterPro" id="IPR002213">
    <property type="entry name" value="UDP_glucos_trans"/>
</dbReference>
<dbReference type="GO" id="GO:0008194">
    <property type="term" value="F:UDP-glycosyltransferase activity"/>
    <property type="evidence" value="ECO:0007669"/>
    <property type="project" value="InterPro"/>
</dbReference>
<evidence type="ECO:0000313" key="6">
    <source>
        <dbReference type="EMBL" id="RAY12700.1"/>
    </source>
</evidence>
<proteinExistence type="inferred from homology"/>
<dbReference type="Gene3D" id="3.40.50.2000">
    <property type="entry name" value="Glycogen Phosphorylase B"/>
    <property type="match status" value="2"/>
</dbReference>
<dbReference type="FunFam" id="3.40.50.2000:FF:000072">
    <property type="entry name" value="Glycosyl transferase"/>
    <property type="match status" value="1"/>
</dbReference>
<evidence type="ECO:0000259" key="4">
    <source>
        <dbReference type="Pfam" id="PF06722"/>
    </source>
</evidence>
<organism evidence="6 7">
    <name type="scientific">Actinomadura craniellae</name>
    <dbReference type="NCBI Taxonomy" id="2231787"/>
    <lineage>
        <taxon>Bacteria</taxon>
        <taxon>Bacillati</taxon>
        <taxon>Actinomycetota</taxon>
        <taxon>Actinomycetes</taxon>
        <taxon>Streptosporangiales</taxon>
        <taxon>Thermomonosporaceae</taxon>
        <taxon>Actinomadura</taxon>
    </lineage>
</organism>
<dbReference type="InterPro" id="IPR010610">
    <property type="entry name" value="EryCIII-like_C"/>
</dbReference>
<sequence length="406" mass="43039">MRVLFTVSSWPTQYSAMVPLGWALQAAGHEVRVLCAASQVGPVSQAGLLPVPVLDGMEEVMRLRLQYYWEAVTGIWPYTWLPPHPLTGEPMDDLADFDPAGFDADVAPALAERADRSFDAAVEFARGWRPQLVLHDPGSLEGLLAARATGVPAALCLWGPASVHDPEHMRIVPTDHSGAFPRHGLGEFALDMIENVVDPNPPSLDVPVHATRLPVRYVPYNGSKPVPAWTLEPARRRRVCVTWSTALSTVSGPGSYLLPAILQGLGDLDCEVVVTATAHDVAALGDVPANARAVEHVPLATFLPGCAAVVHHGGSGSSLTSLWSAVPQLIATFAAEQAVTGRRVAASGVGLHLPGDQADPERIRAGVRALLDDDSYQAAAGKLREEIMAAPTPAELVGTLERLAAG</sequence>
<dbReference type="OrthoDB" id="5488434at2"/>
<keyword evidence="3" id="KW-0808">Transferase</keyword>
<evidence type="ECO:0000256" key="2">
    <source>
        <dbReference type="ARBA" id="ARBA00022676"/>
    </source>
</evidence>
<dbReference type="PANTHER" id="PTHR48050:SF13">
    <property type="entry name" value="STEROL 3-BETA-GLUCOSYLTRANSFERASE UGT80A2"/>
    <property type="match status" value="1"/>
</dbReference>
<evidence type="ECO:0000256" key="3">
    <source>
        <dbReference type="ARBA" id="ARBA00022679"/>
    </source>
</evidence>
<accession>A0A365H0T9</accession>
<evidence type="ECO:0000259" key="5">
    <source>
        <dbReference type="Pfam" id="PF21036"/>
    </source>
</evidence>
<evidence type="ECO:0000256" key="1">
    <source>
        <dbReference type="ARBA" id="ARBA00006962"/>
    </source>
</evidence>